<dbReference type="RefSeq" id="WP_132584415.1">
    <property type="nucleotide sequence ID" value="NZ_SMAJ01000015.1"/>
</dbReference>
<evidence type="ECO:0000256" key="6">
    <source>
        <dbReference type="ARBA" id="ARBA00022833"/>
    </source>
</evidence>
<dbReference type="OrthoDB" id="4279at2"/>
<sequence length="253" mass="27364">MANMTESPALPSVTGSAWRGVRYFCTVRAGGVSTGPYASMNLGRRTQDDSAHVLENRRRLRAEVPAEPFWLNQVHGVQVADADREGETLAADASVTSAPGRVLAIMTADCLPVVIADVQGRTVGVAHAGWRGLAEGVLEQTLSRLQAKVDGDAQWQAWVGPGISQPHFEVGADVYEAFVGRDSRTGVFFAPRAADKKWLADLPGLARHRLQAAGVARVELSGCCTYGEPERFFSYRRRPDSGRMVTVAWLTGK</sequence>
<dbReference type="GO" id="GO:0017061">
    <property type="term" value="F:S-methyl-5-thioadenosine phosphorylase activity"/>
    <property type="evidence" value="ECO:0007669"/>
    <property type="project" value="UniProtKB-EC"/>
</dbReference>
<gene>
    <name evidence="11" type="ORF">EDC26_1156</name>
</gene>
<dbReference type="NCBIfam" id="TIGR00726">
    <property type="entry name" value="peptidoglycan editing factor PgeF"/>
    <property type="match status" value="1"/>
</dbReference>
<dbReference type="EMBL" id="SMAJ01000015">
    <property type="protein sequence ID" value="TCT03349.1"/>
    <property type="molecule type" value="Genomic_DNA"/>
</dbReference>
<dbReference type="CDD" id="cd16833">
    <property type="entry name" value="YfiH"/>
    <property type="match status" value="1"/>
</dbReference>
<evidence type="ECO:0000256" key="1">
    <source>
        <dbReference type="ARBA" id="ARBA00000553"/>
    </source>
</evidence>
<keyword evidence="3" id="KW-0808">Transferase</keyword>
<keyword evidence="12" id="KW-1185">Reference proteome</keyword>
<dbReference type="InterPro" id="IPR011324">
    <property type="entry name" value="Cytotoxic_necrot_fac-like_cat"/>
</dbReference>
<name>A0A4R3LUM8_9BURK</name>
<dbReference type="PANTHER" id="PTHR30616:SF2">
    <property type="entry name" value="PURINE NUCLEOSIDE PHOSPHORYLASE LACC1"/>
    <property type="match status" value="1"/>
</dbReference>
<dbReference type="PANTHER" id="PTHR30616">
    <property type="entry name" value="UNCHARACTERIZED PROTEIN YFIH"/>
    <property type="match status" value="1"/>
</dbReference>
<reference evidence="11 12" key="1">
    <citation type="submission" date="2019-03" db="EMBL/GenBank/DDBJ databases">
        <title>Genomic Encyclopedia of Type Strains, Phase IV (KMG-IV): sequencing the most valuable type-strain genomes for metagenomic binning, comparative biology and taxonomic classification.</title>
        <authorList>
            <person name="Goeker M."/>
        </authorList>
    </citation>
    <scope>NUCLEOTIDE SEQUENCE [LARGE SCALE GENOMIC DNA]</scope>
    <source>
        <strain evidence="11 12">DSM 24591</strain>
    </source>
</reference>
<dbReference type="GO" id="GO:0005507">
    <property type="term" value="F:copper ion binding"/>
    <property type="evidence" value="ECO:0007669"/>
    <property type="project" value="TreeGrafter"/>
</dbReference>
<protein>
    <recommendedName>
        <fullName evidence="10">Purine nucleoside phosphorylase</fullName>
    </recommendedName>
</protein>
<dbReference type="GO" id="GO:0016787">
    <property type="term" value="F:hydrolase activity"/>
    <property type="evidence" value="ECO:0007669"/>
    <property type="project" value="UniProtKB-KW"/>
</dbReference>
<comment type="caution">
    <text evidence="11">The sequence shown here is derived from an EMBL/GenBank/DDBJ whole genome shotgun (WGS) entry which is preliminary data.</text>
</comment>
<evidence type="ECO:0000313" key="12">
    <source>
        <dbReference type="Proteomes" id="UP000295525"/>
    </source>
</evidence>
<dbReference type="SUPFAM" id="SSF64438">
    <property type="entry name" value="CNF1/YfiH-like putative cysteine hydrolases"/>
    <property type="match status" value="1"/>
</dbReference>
<dbReference type="InterPro" id="IPR003730">
    <property type="entry name" value="Cu_polyphenol_OxRdtase"/>
</dbReference>
<dbReference type="AlphaFoldDB" id="A0A4R3LUM8"/>
<keyword evidence="4" id="KW-0479">Metal-binding</keyword>
<comment type="catalytic activity">
    <reaction evidence="7">
        <text>adenosine + H2O + H(+) = inosine + NH4(+)</text>
        <dbReference type="Rhea" id="RHEA:24408"/>
        <dbReference type="ChEBI" id="CHEBI:15377"/>
        <dbReference type="ChEBI" id="CHEBI:15378"/>
        <dbReference type="ChEBI" id="CHEBI:16335"/>
        <dbReference type="ChEBI" id="CHEBI:17596"/>
        <dbReference type="ChEBI" id="CHEBI:28938"/>
        <dbReference type="EC" id="3.5.4.4"/>
    </reaction>
    <physiologicalReaction direction="left-to-right" evidence="7">
        <dbReference type="Rhea" id="RHEA:24409"/>
    </physiologicalReaction>
</comment>
<comment type="catalytic activity">
    <reaction evidence="8">
        <text>adenosine + phosphate = alpha-D-ribose 1-phosphate + adenine</text>
        <dbReference type="Rhea" id="RHEA:27642"/>
        <dbReference type="ChEBI" id="CHEBI:16335"/>
        <dbReference type="ChEBI" id="CHEBI:16708"/>
        <dbReference type="ChEBI" id="CHEBI:43474"/>
        <dbReference type="ChEBI" id="CHEBI:57720"/>
        <dbReference type="EC" id="2.4.2.1"/>
    </reaction>
    <physiologicalReaction direction="left-to-right" evidence="8">
        <dbReference type="Rhea" id="RHEA:27643"/>
    </physiologicalReaction>
</comment>
<evidence type="ECO:0000256" key="10">
    <source>
        <dbReference type="RuleBase" id="RU361274"/>
    </source>
</evidence>
<evidence type="ECO:0000256" key="2">
    <source>
        <dbReference type="ARBA" id="ARBA00007353"/>
    </source>
</evidence>
<evidence type="ECO:0000256" key="7">
    <source>
        <dbReference type="ARBA" id="ARBA00047989"/>
    </source>
</evidence>
<evidence type="ECO:0000256" key="5">
    <source>
        <dbReference type="ARBA" id="ARBA00022801"/>
    </source>
</evidence>
<organism evidence="11 12">
    <name type="scientific">Paralcaligenes ureilyticus</name>
    <dbReference type="NCBI Taxonomy" id="627131"/>
    <lineage>
        <taxon>Bacteria</taxon>
        <taxon>Pseudomonadati</taxon>
        <taxon>Pseudomonadota</taxon>
        <taxon>Betaproteobacteria</taxon>
        <taxon>Burkholderiales</taxon>
        <taxon>Alcaligenaceae</taxon>
        <taxon>Paralcaligenes</taxon>
    </lineage>
</organism>
<proteinExistence type="inferred from homology"/>
<evidence type="ECO:0000256" key="8">
    <source>
        <dbReference type="ARBA" id="ARBA00048968"/>
    </source>
</evidence>
<comment type="catalytic activity">
    <reaction evidence="9">
        <text>S-methyl-5'-thioadenosine + phosphate = 5-(methylsulfanyl)-alpha-D-ribose 1-phosphate + adenine</text>
        <dbReference type="Rhea" id="RHEA:11852"/>
        <dbReference type="ChEBI" id="CHEBI:16708"/>
        <dbReference type="ChEBI" id="CHEBI:17509"/>
        <dbReference type="ChEBI" id="CHEBI:43474"/>
        <dbReference type="ChEBI" id="CHEBI:58533"/>
        <dbReference type="EC" id="2.4.2.28"/>
    </reaction>
    <physiologicalReaction direction="left-to-right" evidence="9">
        <dbReference type="Rhea" id="RHEA:11853"/>
    </physiologicalReaction>
</comment>
<evidence type="ECO:0000256" key="4">
    <source>
        <dbReference type="ARBA" id="ARBA00022723"/>
    </source>
</evidence>
<dbReference type="Gene3D" id="3.60.140.10">
    <property type="entry name" value="CNF1/YfiH-like putative cysteine hydrolases"/>
    <property type="match status" value="1"/>
</dbReference>
<dbReference type="Pfam" id="PF02578">
    <property type="entry name" value="Cu-oxidase_4"/>
    <property type="match status" value="1"/>
</dbReference>
<keyword evidence="5" id="KW-0378">Hydrolase</keyword>
<evidence type="ECO:0000256" key="9">
    <source>
        <dbReference type="ARBA" id="ARBA00049893"/>
    </source>
</evidence>
<accession>A0A4R3LUM8</accession>
<dbReference type="Proteomes" id="UP000295525">
    <property type="component" value="Unassembled WGS sequence"/>
</dbReference>
<keyword evidence="6" id="KW-0862">Zinc</keyword>
<comment type="similarity">
    <text evidence="2 10">Belongs to the purine nucleoside phosphorylase YfiH/LACC1 family.</text>
</comment>
<comment type="catalytic activity">
    <reaction evidence="1">
        <text>inosine + phosphate = alpha-D-ribose 1-phosphate + hypoxanthine</text>
        <dbReference type="Rhea" id="RHEA:27646"/>
        <dbReference type="ChEBI" id="CHEBI:17368"/>
        <dbReference type="ChEBI" id="CHEBI:17596"/>
        <dbReference type="ChEBI" id="CHEBI:43474"/>
        <dbReference type="ChEBI" id="CHEBI:57720"/>
        <dbReference type="EC" id="2.4.2.1"/>
    </reaction>
    <physiologicalReaction direction="left-to-right" evidence="1">
        <dbReference type="Rhea" id="RHEA:27647"/>
    </physiologicalReaction>
</comment>
<dbReference type="InterPro" id="IPR038371">
    <property type="entry name" value="Cu_polyphenol_OxRdtase_sf"/>
</dbReference>
<evidence type="ECO:0000256" key="3">
    <source>
        <dbReference type="ARBA" id="ARBA00022679"/>
    </source>
</evidence>
<evidence type="ECO:0000313" key="11">
    <source>
        <dbReference type="EMBL" id="TCT03349.1"/>
    </source>
</evidence>